<name>A0ABY3W3C8_9MICC</name>
<dbReference type="PROSITE" id="PS00061">
    <property type="entry name" value="ADH_SHORT"/>
    <property type="match status" value="1"/>
</dbReference>
<dbReference type="InterPro" id="IPR002347">
    <property type="entry name" value="SDR_fam"/>
</dbReference>
<feature type="region of interest" description="Disordered" evidence="3">
    <location>
        <begin position="1"/>
        <end position="20"/>
    </location>
</feature>
<proteinExistence type="inferred from homology"/>
<dbReference type="Pfam" id="PF00106">
    <property type="entry name" value="adh_short"/>
    <property type="match status" value="1"/>
</dbReference>
<dbReference type="Proteomes" id="UP000829069">
    <property type="component" value="Chromosome"/>
</dbReference>
<reference evidence="4 5" key="1">
    <citation type="submission" date="2022-03" db="EMBL/GenBank/DDBJ databases">
        <title>Isotopic signatures of nitrous oxide derived from detoxification processes.</title>
        <authorList>
            <person name="Behrendt U."/>
            <person name="Buchen C."/>
            <person name="Well R."/>
            <person name="Ulrich A."/>
            <person name="Rohe L."/>
            <person name="Kolb S."/>
            <person name="Schloter M."/>
            <person name="Horn M.A."/>
            <person name="Augustin J."/>
        </authorList>
    </citation>
    <scope>NUCLEOTIDE SEQUENCE [LARGE SCALE GENOMIC DNA]</scope>
    <source>
        <strain evidence="4 5">S4-C24</strain>
    </source>
</reference>
<dbReference type="EMBL" id="CP093326">
    <property type="protein sequence ID" value="UNK44609.1"/>
    <property type="molecule type" value="Genomic_DNA"/>
</dbReference>
<evidence type="ECO:0000313" key="5">
    <source>
        <dbReference type="Proteomes" id="UP000829069"/>
    </source>
</evidence>
<dbReference type="PANTHER" id="PTHR43477">
    <property type="entry name" value="DIHYDROANTICAPSIN 7-DEHYDROGENASE"/>
    <property type="match status" value="1"/>
</dbReference>
<evidence type="ECO:0000256" key="1">
    <source>
        <dbReference type="ARBA" id="ARBA00006484"/>
    </source>
</evidence>
<accession>A0ABY3W3C8</accession>
<evidence type="ECO:0000313" key="4">
    <source>
        <dbReference type="EMBL" id="UNK44609.1"/>
    </source>
</evidence>
<keyword evidence="5" id="KW-1185">Reference proteome</keyword>
<sequence length="267" mass="26478">MAGGPQSGSGEAPASADQLLGAAPGPGGLAGLKVVVAGASGASGQAVTAALTGAGATVLAVGSNRDRLTAAYGKNDAVASFECNLADRAAVEGLAGSIAAEHGGADGLVHLVGGWRGGKGLTGQSDDDWDFLHAQLITTLRNTTRAFYPQLEASGSGRVAIVSATATESPTASGANYAAAKAAAESWMLSVADGFRRSQSGRKVDPVPQRSAAVVLAVKALVDDSMRRADPAKSFPGFTDVADLGRAAAALFVLDAALLNGAHIRLA</sequence>
<evidence type="ECO:0000256" key="3">
    <source>
        <dbReference type="SAM" id="MobiDB-lite"/>
    </source>
</evidence>
<organism evidence="4 5">
    <name type="scientific">Arthrobacter sulfonylureivorans</name>
    <dbReference type="NCBI Taxonomy" id="2486855"/>
    <lineage>
        <taxon>Bacteria</taxon>
        <taxon>Bacillati</taxon>
        <taxon>Actinomycetota</taxon>
        <taxon>Actinomycetes</taxon>
        <taxon>Micrococcales</taxon>
        <taxon>Micrococcaceae</taxon>
        <taxon>Arthrobacter</taxon>
    </lineage>
</organism>
<dbReference type="PANTHER" id="PTHR43477:SF1">
    <property type="entry name" value="DIHYDROANTICAPSIN 7-DEHYDROGENASE"/>
    <property type="match status" value="1"/>
</dbReference>
<keyword evidence="2" id="KW-0560">Oxidoreductase</keyword>
<dbReference type="Gene3D" id="3.40.50.720">
    <property type="entry name" value="NAD(P)-binding Rossmann-like Domain"/>
    <property type="match status" value="1"/>
</dbReference>
<dbReference type="CDD" id="cd05233">
    <property type="entry name" value="SDR_c"/>
    <property type="match status" value="1"/>
</dbReference>
<dbReference type="InterPro" id="IPR020904">
    <property type="entry name" value="Sc_DH/Rdtase_CS"/>
</dbReference>
<dbReference type="RefSeq" id="WP_241913036.1">
    <property type="nucleotide sequence ID" value="NZ_CP093326.1"/>
</dbReference>
<gene>
    <name evidence="4" type="ORF">MNQ99_11500</name>
</gene>
<dbReference type="InterPro" id="IPR051122">
    <property type="entry name" value="SDR_DHRS6-like"/>
</dbReference>
<protein>
    <submittedName>
        <fullName evidence="4">SDR family NAD(P)-dependent oxidoreductase</fullName>
    </submittedName>
</protein>
<comment type="similarity">
    <text evidence="1">Belongs to the short-chain dehydrogenases/reductases (SDR) family.</text>
</comment>
<evidence type="ECO:0000256" key="2">
    <source>
        <dbReference type="ARBA" id="ARBA00023002"/>
    </source>
</evidence>
<dbReference type="SUPFAM" id="SSF51735">
    <property type="entry name" value="NAD(P)-binding Rossmann-fold domains"/>
    <property type="match status" value="1"/>
</dbReference>
<dbReference type="InterPro" id="IPR036291">
    <property type="entry name" value="NAD(P)-bd_dom_sf"/>
</dbReference>